<evidence type="ECO:0000313" key="10">
    <source>
        <dbReference type="Proteomes" id="UP000224080"/>
    </source>
</evidence>
<evidence type="ECO:0000256" key="4">
    <source>
        <dbReference type="ARBA" id="ARBA00022989"/>
    </source>
</evidence>
<feature type="transmembrane region" description="Helical" evidence="7">
    <location>
        <begin position="205"/>
        <end position="227"/>
    </location>
</feature>
<gene>
    <name evidence="9" type="ORF">GX51_00155</name>
</gene>
<reference evidence="9 10" key="1">
    <citation type="submission" date="2017-10" db="EMBL/GenBank/DDBJ databases">
        <title>Comparative genomics in systemic dimorphic fungi from Ajellomycetaceae.</title>
        <authorList>
            <person name="Munoz J.F."/>
            <person name="Mcewen J.G."/>
            <person name="Clay O.K."/>
            <person name="Cuomo C.A."/>
        </authorList>
    </citation>
    <scope>NUCLEOTIDE SEQUENCE [LARGE SCALE GENOMIC DNA]</scope>
    <source>
        <strain evidence="9 10">UAMH130</strain>
    </source>
</reference>
<dbReference type="EMBL" id="PDNC01000001">
    <property type="protein sequence ID" value="PGH10397.1"/>
    <property type="molecule type" value="Genomic_DNA"/>
</dbReference>
<feature type="transmembrane region" description="Helical" evidence="7">
    <location>
        <begin position="157"/>
        <end position="178"/>
    </location>
</feature>
<dbReference type="Proteomes" id="UP000224080">
    <property type="component" value="Unassembled WGS sequence"/>
</dbReference>
<dbReference type="InterPro" id="IPR020846">
    <property type="entry name" value="MFS_dom"/>
</dbReference>
<evidence type="ECO:0000256" key="1">
    <source>
        <dbReference type="ARBA" id="ARBA00004141"/>
    </source>
</evidence>
<dbReference type="InterPro" id="IPR036259">
    <property type="entry name" value="MFS_trans_sf"/>
</dbReference>
<feature type="domain" description="Major facilitator superfamily (MFS) profile" evidence="8">
    <location>
        <begin position="30"/>
        <end position="525"/>
    </location>
</feature>
<comment type="caution">
    <text evidence="9">The sequence shown here is derived from an EMBL/GenBank/DDBJ whole genome shotgun (WGS) entry which is preliminary data.</text>
</comment>
<evidence type="ECO:0000256" key="7">
    <source>
        <dbReference type="SAM" id="Phobius"/>
    </source>
</evidence>
<feature type="compositionally biased region" description="Polar residues" evidence="6">
    <location>
        <begin position="298"/>
        <end position="308"/>
    </location>
</feature>
<evidence type="ECO:0000256" key="5">
    <source>
        <dbReference type="ARBA" id="ARBA00023136"/>
    </source>
</evidence>
<feature type="transmembrane region" description="Helical" evidence="7">
    <location>
        <begin position="497"/>
        <end position="518"/>
    </location>
</feature>
<name>A0A2B7XPE9_9EURO</name>
<feature type="transmembrane region" description="Helical" evidence="7">
    <location>
        <begin position="393"/>
        <end position="412"/>
    </location>
</feature>
<keyword evidence="3 7" id="KW-0812">Transmembrane</keyword>
<protein>
    <recommendedName>
        <fullName evidence="8">Major facilitator superfamily (MFS) profile domain-containing protein</fullName>
    </recommendedName>
</protein>
<organism evidence="9 10">
    <name type="scientific">Blastomyces parvus</name>
    <dbReference type="NCBI Taxonomy" id="2060905"/>
    <lineage>
        <taxon>Eukaryota</taxon>
        <taxon>Fungi</taxon>
        <taxon>Dikarya</taxon>
        <taxon>Ascomycota</taxon>
        <taxon>Pezizomycotina</taxon>
        <taxon>Eurotiomycetes</taxon>
        <taxon>Eurotiomycetidae</taxon>
        <taxon>Onygenales</taxon>
        <taxon>Ajellomycetaceae</taxon>
        <taxon>Blastomyces</taxon>
    </lineage>
</organism>
<proteinExistence type="predicted"/>
<feature type="transmembrane region" description="Helical" evidence="7">
    <location>
        <begin position="318"/>
        <end position="340"/>
    </location>
</feature>
<keyword evidence="2" id="KW-0813">Transport</keyword>
<evidence type="ECO:0000259" key="8">
    <source>
        <dbReference type="PROSITE" id="PS50850"/>
    </source>
</evidence>
<feature type="transmembrane region" description="Helical" evidence="7">
    <location>
        <begin position="360"/>
        <end position="381"/>
    </location>
</feature>
<dbReference type="PROSITE" id="PS50850">
    <property type="entry name" value="MFS"/>
    <property type="match status" value="1"/>
</dbReference>
<evidence type="ECO:0000256" key="2">
    <source>
        <dbReference type="ARBA" id="ARBA00022448"/>
    </source>
</evidence>
<dbReference type="AlphaFoldDB" id="A0A2B7XPE9"/>
<dbReference type="PANTHER" id="PTHR43791:SF21">
    <property type="entry name" value="MAJOR FACILITATOR SUPERFAMILY (MFS) PROFILE DOMAIN-CONTAINING PROTEIN"/>
    <property type="match status" value="1"/>
</dbReference>
<dbReference type="GO" id="GO:0022857">
    <property type="term" value="F:transmembrane transporter activity"/>
    <property type="evidence" value="ECO:0007669"/>
    <property type="project" value="InterPro"/>
</dbReference>
<feature type="transmembrane region" description="Helical" evidence="7">
    <location>
        <begin position="97"/>
        <end position="115"/>
    </location>
</feature>
<feature type="transmembrane region" description="Helical" evidence="7">
    <location>
        <begin position="432"/>
        <end position="454"/>
    </location>
</feature>
<dbReference type="Pfam" id="PF07690">
    <property type="entry name" value="MFS_1"/>
    <property type="match status" value="1"/>
</dbReference>
<evidence type="ECO:0000313" key="9">
    <source>
        <dbReference type="EMBL" id="PGH10397.1"/>
    </source>
</evidence>
<dbReference type="InterPro" id="IPR011701">
    <property type="entry name" value="MFS"/>
</dbReference>
<keyword evidence="4 7" id="KW-1133">Transmembrane helix</keyword>
<keyword evidence="10" id="KW-1185">Reference proteome</keyword>
<feature type="transmembrane region" description="Helical" evidence="7">
    <location>
        <begin position="121"/>
        <end position="145"/>
    </location>
</feature>
<dbReference type="PANTHER" id="PTHR43791">
    <property type="entry name" value="PERMEASE-RELATED"/>
    <property type="match status" value="1"/>
</dbReference>
<sequence>MPTAGNRSAEPDLSVLSVHNSTVRKLDFILLPFLSILFLVNSLDRSNIGNAETAHFTRDAGLQPEDLNVAVAWFFVFFVALQPVGAAAGRKFGMSRWVPSVMTLWGVCTLLHIWVRHRWQLILLRIILGALEAGFYPTAVSYLSLFYTRFEFGRRLGLFYGSYGVAGALGGVIAYSVFSRFPPSEEPINGSDTTSDADPGTLRPWQILFLAEGCLTIVIAIIGFFWLPRSVGTAWFLNEEERAYAEKRILIDRADADCQSQESLDSTRLSDELPEEETLTRAVDEQRHRLLPDDNSTKKQPWVSSDVSSDAGLSKSELLSTVLFMPLMLPILLLNIASAIPNTGFSVFLPLVLSSLQLSSPTLSNLLTAPPFLLASIFLYIFSHWSDKSRKRIIPILASLMVIALGLLLTVFLSSSSSPSTPLSPARATAIYFSLCVLLSGSYIPSPLTVTWLASNIPNPGKRTMILGINGYGNLAGVFASLIFSPRFQQEAYRIPFLITLGFVLLSFVGFIALWAVLRVINDTRARFSATTLPATAVDLEIDYSSSGRGLGVGGFGKVPPLAVVGGTWWDSRVRYWIGVKLLGMGGEDARVRRGDEMLTFQYGL</sequence>
<feature type="region of interest" description="Disordered" evidence="6">
    <location>
        <begin position="261"/>
        <end position="309"/>
    </location>
</feature>
<evidence type="ECO:0000256" key="3">
    <source>
        <dbReference type="ARBA" id="ARBA00022692"/>
    </source>
</evidence>
<feature type="compositionally biased region" description="Basic and acidic residues" evidence="6">
    <location>
        <begin position="278"/>
        <end position="297"/>
    </location>
</feature>
<accession>A0A2B7XPE9</accession>
<evidence type="ECO:0000256" key="6">
    <source>
        <dbReference type="SAM" id="MobiDB-lite"/>
    </source>
</evidence>
<feature type="transmembrane region" description="Helical" evidence="7">
    <location>
        <begin position="67"/>
        <end position="85"/>
    </location>
</feature>
<dbReference type="OrthoDB" id="2985014at2759"/>
<dbReference type="SUPFAM" id="SSF103473">
    <property type="entry name" value="MFS general substrate transporter"/>
    <property type="match status" value="1"/>
</dbReference>
<comment type="subcellular location">
    <subcellularLocation>
        <location evidence="1">Membrane</location>
        <topology evidence="1">Multi-pass membrane protein</topology>
    </subcellularLocation>
</comment>
<feature type="transmembrane region" description="Helical" evidence="7">
    <location>
        <begin position="466"/>
        <end position="485"/>
    </location>
</feature>
<dbReference type="GO" id="GO:0016020">
    <property type="term" value="C:membrane"/>
    <property type="evidence" value="ECO:0007669"/>
    <property type="project" value="UniProtKB-SubCell"/>
</dbReference>
<keyword evidence="5 7" id="KW-0472">Membrane</keyword>
<dbReference type="Gene3D" id="1.20.1250.20">
    <property type="entry name" value="MFS general substrate transporter like domains"/>
    <property type="match status" value="2"/>
</dbReference>